<proteinExistence type="predicted"/>
<name>A0A8I7B9D6_HORVV</name>
<evidence type="ECO:0000256" key="1">
    <source>
        <dbReference type="SAM" id="Coils"/>
    </source>
</evidence>
<keyword evidence="1" id="KW-0175">Coiled coil</keyword>
<accession>A0A8I7B9D6</accession>
<evidence type="ECO:0000256" key="2">
    <source>
        <dbReference type="SAM" id="MobiDB-lite"/>
    </source>
</evidence>
<evidence type="ECO:0000313" key="4">
    <source>
        <dbReference type="Proteomes" id="UP000011116"/>
    </source>
</evidence>
<sequence>MVPSVRSTKRTRDAAAEPAGQSSKAAKPSGPKPRKALPRMRVAVPVTSIVATSATSPARQEDDPMDTDNVVSSQPGAICLDEGDQWRADPAVEPILEAAPPAAALAADVLPTEALPQTEPALVDEEPTGAGLGMPQEPPTIPGSSNAEFSIQRLPEEQVGAAKGAMVQAELMAEEAKRAYDSVAALYQRSLELQDDIRKTREMGSAYEILKAERNQFAGELDAAMLAMAGMKDALAEREKSLEQAREVNKVLTEEVAKMGKQRTALMGQMDVLNKRCRAQEKYVSDRARQMMMRLAAEAADVERSILENVPLGDDANRDLLRAHIRVGEVGPFIGRLREVVGRIDKELWPEDESRQEMENLMTRLEEIPNRVQSWKKYAAHCGADVALSLVRVHCKEVREEKLKTLKVANTKKLRFEDFMETFLESATRIADGINLDTFVEPSSPGADPADA</sequence>
<dbReference type="Gramene" id="HORVU.MOREX.r3.3HG0243070.1">
    <property type="protein sequence ID" value="HORVU.MOREX.r3.3HG0243070.1"/>
    <property type="gene ID" value="HORVU.MOREX.r3.3HG0243070"/>
</dbReference>
<feature type="coiled-coil region" evidence="1">
    <location>
        <begin position="228"/>
        <end position="262"/>
    </location>
</feature>
<reference evidence="3" key="3">
    <citation type="submission" date="2022-01" db="UniProtKB">
        <authorList>
            <consortium name="EnsemblPlants"/>
        </authorList>
    </citation>
    <scope>IDENTIFICATION</scope>
    <source>
        <strain evidence="3">subsp. vulgare</strain>
    </source>
</reference>
<keyword evidence="4" id="KW-1185">Reference proteome</keyword>
<organism evidence="3 4">
    <name type="scientific">Hordeum vulgare subsp. vulgare</name>
    <name type="common">Domesticated barley</name>
    <dbReference type="NCBI Taxonomy" id="112509"/>
    <lineage>
        <taxon>Eukaryota</taxon>
        <taxon>Viridiplantae</taxon>
        <taxon>Streptophyta</taxon>
        <taxon>Embryophyta</taxon>
        <taxon>Tracheophyta</taxon>
        <taxon>Spermatophyta</taxon>
        <taxon>Magnoliopsida</taxon>
        <taxon>Liliopsida</taxon>
        <taxon>Poales</taxon>
        <taxon>Poaceae</taxon>
        <taxon>BOP clade</taxon>
        <taxon>Pooideae</taxon>
        <taxon>Triticodae</taxon>
        <taxon>Triticeae</taxon>
        <taxon>Hordeinae</taxon>
        <taxon>Hordeum</taxon>
    </lineage>
</organism>
<feature type="compositionally biased region" description="Polar residues" evidence="2">
    <location>
        <begin position="49"/>
        <end position="58"/>
    </location>
</feature>
<protein>
    <submittedName>
        <fullName evidence="3">Uncharacterized protein</fullName>
    </submittedName>
</protein>
<reference evidence="4" key="1">
    <citation type="journal article" date="2012" name="Nature">
        <title>A physical, genetic and functional sequence assembly of the barley genome.</title>
        <authorList>
            <consortium name="The International Barley Genome Sequencing Consortium"/>
            <person name="Mayer K.F."/>
            <person name="Waugh R."/>
            <person name="Brown J.W."/>
            <person name="Schulman A."/>
            <person name="Langridge P."/>
            <person name="Platzer M."/>
            <person name="Fincher G.B."/>
            <person name="Muehlbauer G.J."/>
            <person name="Sato K."/>
            <person name="Close T.J."/>
            <person name="Wise R.P."/>
            <person name="Stein N."/>
        </authorList>
    </citation>
    <scope>NUCLEOTIDE SEQUENCE [LARGE SCALE GENOMIC DNA]</scope>
    <source>
        <strain evidence="4">cv. Morex</strain>
    </source>
</reference>
<dbReference type="Proteomes" id="UP000011116">
    <property type="component" value="Chromosome 3H"/>
</dbReference>
<dbReference type="AlphaFoldDB" id="A0A8I7B9D6"/>
<reference evidence="3" key="2">
    <citation type="submission" date="2020-10" db="EMBL/GenBank/DDBJ databases">
        <authorList>
            <person name="Scholz U."/>
            <person name="Mascher M."/>
            <person name="Fiebig A."/>
        </authorList>
    </citation>
    <scope>NUCLEOTIDE SEQUENCE [LARGE SCALE GENOMIC DNA]</scope>
    <source>
        <strain evidence="3">cv. Morex</strain>
    </source>
</reference>
<feature type="region of interest" description="Disordered" evidence="2">
    <location>
        <begin position="1"/>
        <end position="71"/>
    </location>
</feature>
<evidence type="ECO:0000313" key="3">
    <source>
        <dbReference type="EnsemblPlants" id="HORVU.MOREX.r3.3HG0243070.1"/>
    </source>
</evidence>
<dbReference type="EnsemblPlants" id="HORVU.MOREX.r3.3HG0243070.1">
    <property type="protein sequence ID" value="HORVU.MOREX.r3.3HG0243070.1"/>
    <property type="gene ID" value="HORVU.MOREX.r3.3HG0243070"/>
</dbReference>